<sequence length="453" mass="53038">MMSEVQKVNYIYVVDSNGTPLMPTSRLGMVRRWLKTGQARWFGNSRKIIQFVRPVTTNTQELTLGVDAGFHLGLAVVGNQREYYASESLRKSEKDRITSRRELRRTRRNRLRHRQARFDNRRRKDGWLAPSMQHRLDFTIKEIKCLYTFLPITKLVVEVTPFNNQKLLNSNIKPWEYTHGKMNGFKTIKDYLLARDNYRDALDGKQYPASQLRVHHLVQRKDGGTNQPDNLVLLSDINHSQANHNNGSLAKLRENRQKALDYRGAYFMNILATRLGDYFDEYTTTQGYLTANLRQEYQIEKSHLNDAFIIAGGTDTTLRTNNVYSRQKLRNNNRVLQKFYDARYIDSRDNKTKTGKELSSGRTRRSRELNYTNLRQFRKTKVKRGRISIRRNHYQLRPYDVVLNTQTNKIETVKSVQNSGTVIKFQTGKTCSIKNVVSLYHVNGMLEKKIENI</sequence>
<protein>
    <submittedName>
        <fullName evidence="2">HNH endonuclease</fullName>
    </submittedName>
</protein>
<reference evidence="2 3" key="1">
    <citation type="submission" date="2016-03" db="EMBL/GenBank/DDBJ databases">
        <title>Sequencing of Lactobacillus Species from Commercial Turkeys.</title>
        <authorList>
            <person name="Johnson T.J."/>
            <person name="Youmans B.P."/>
            <person name="Case K.A."/>
        </authorList>
    </citation>
    <scope>NUCLEOTIDE SEQUENCE [LARGE SCALE GENOMIC DNA]</scope>
    <source>
        <strain evidence="2 3">UMNLA1</strain>
    </source>
</reference>
<dbReference type="AlphaFoldDB" id="A0A226RNN6"/>
<proteinExistence type="predicted"/>
<name>A0A226RNN6_9LACO</name>
<dbReference type="InterPro" id="IPR003615">
    <property type="entry name" value="HNH_nuc"/>
</dbReference>
<organism evidence="2 3">
    <name type="scientific">Ligilactobacillus agilis</name>
    <dbReference type="NCBI Taxonomy" id="1601"/>
    <lineage>
        <taxon>Bacteria</taxon>
        <taxon>Bacillati</taxon>
        <taxon>Bacillota</taxon>
        <taxon>Bacilli</taxon>
        <taxon>Lactobacillales</taxon>
        <taxon>Lactobacillaceae</taxon>
        <taxon>Ligilactobacillus</taxon>
    </lineage>
</organism>
<dbReference type="NCBIfam" id="NF040563">
    <property type="entry name" value="guided_IscB"/>
    <property type="match status" value="1"/>
</dbReference>
<dbReference type="EMBL" id="LUGO01000105">
    <property type="protein sequence ID" value="OXS37431.1"/>
    <property type="molecule type" value="Genomic_DNA"/>
</dbReference>
<keyword evidence="2" id="KW-0255">Endonuclease</keyword>
<dbReference type="Pfam" id="PF14239">
    <property type="entry name" value="RRXRR"/>
    <property type="match status" value="1"/>
</dbReference>
<keyword evidence="2" id="KW-0378">Hydrolase</keyword>
<feature type="domain" description="RRXRR" evidence="1">
    <location>
        <begin position="11"/>
        <end position="180"/>
    </location>
</feature>
<evidence type="ECO:0000313" key="3">
    <source>
        <dbReference type="Proteomes" id="UP000215261"/>
    </source>
</evidence>
<dbReference type="GO" id="GO:0004519">
    <property type="term" value="F:endonuclease activity"/>
    <property type="evidence" value="ECO:0007669"/>
    <property type="project" value="UniProtKB-KW"/>
</dbReference>
<dbReference type="InterPro" id="IPR025938">
    <property type="entry name" value="RRXRR_dom"/>
</dbReference>
<dbReference type="Proteomes" id="UP000215261">
    <property type="component" value="Unassembled WGS sequence"/>
</dbReference>
<gene>
    <name evidence="2" type="ORF">AYP69_10385</name>
</gene>
<evidence type="ECO:0000313" key="2">
    <source>
        <dbReference type="EMBL" id="OXS37431.1"/>
    </source>
</evidence>
<comment type="caution">
    <text evidence="2">The sequence shown here is derived from an EMBL/GenBank/DDBJ whole genome shotgun (WGS) entry which is preliminary data.</text>
</comment>
<evidence type="ECO:0000259" key="1">
    <source>
        <dbReference type="Pfam" id="PF14239"/>
    </source>
</evidence>
<dbReference type="InterPro" id="IPR047693">
    <property type="entry name" value="RNA-guided_IscB-like"/>
</dbReference>
<accession>A0A226RNN6</accession>
<dbReference type="CDD" id="cd00085">
    <property type="entry name" value="HNHc"/>
    <property type="match status" value="1"/>
</dbReference>
<keyword evidence="2" id="KW-0540">Nuclease</keyword>